<comment type="caution">
    <text evidence="7">The sequence shown here is derived from an EMBL/GenBank/DDBJ whole genome shotgun (WGS) entry which is preliminary data.</text>
</comment>
<dbReference type="PANTHER" id="PTHR30086">
    <property type="entry name" value="ARGININE EXPORTER PROTEIN ARGO"/>
    <property type="match status" value="1"/>
</dbReference>
<evidence type="ECO:0000313" key="8">
    <source>
        <dbReference type="Proteomes" id="UP001166191"/>
    </source>
</evidence>
<gene>
    <name evidence="7" type="ORF">KNW02_06965</name>
</gene>
<keyword evidence="2" id="KW-1003">Cell membrane</keyword>
<keyword evidence="4 6" id="KW-1133">Transmembrane helix</keyword>
<evidence type="ECO:0000256" key="5">
    <source>
        <dbReference type="ARBA" id="ARBA00023136"/>
    </source>
</evidence>
<dbReference type="PANTHER" id="PTHR30086:SF20">
    <property type="entry name" value="ARGININE EXPORTER PROTEIN ARGO-RELATED"/>
    <property type="match status" value="1"/>
</dbReference>
<protein>
    <submittedName>
        <fullName evidence="7">LysE/ArgO family amino acid transporter</fullName>
    </submittedName>
</protein>
<evidence type="ECO:0000256" key="3">
    <source>
        <dbReference type="ARBA" id="ARBA00022692"/>
    </source>
</evidence>
<feature type="transmembrane region" description="Helical" evidence="6">
    <location>
        <begin position="63"/>
        <end position="82"/>
    </location>
</feature>
<keyword evidence="3 6" id="KW-0812">Transmembrane</keyword>
<evidence type="ECO:0000313" key="7">
    <source>
        <dbReference type="EMBL" id="MBU3029860.1"/>
    </source>
</evidence>
<keyword evidence="8" id="KW-1185">Reference proteome</keyword>
<dbReference type="Pfam" id="PF01810">
    <property type="entry name" value="LysE"/>
    <property type="match status" value="1"/>
</dbReference>
<evidence type="ECO:0000256" key="4">
    <source>
        <dbReference type="ARBA" id="ARBA00022989"/>
    </source>
</evidence>
<evidence type="ECO:0000256" key="2">
    <source>
        <dbReference type="ARBA" id="ARBA00022475"/>
    </source>
</evidence>
<comment type="subcellular location">
    <subcellularLocation>
        <location evidence="1">Cell membrane</location>
        <topology evidence="1">Multi-pass membrane protein</topology>
    </subcellularLocation>
</comment>
<feature type="transmembrane region" description="Helical" evidence="6">
    <location>
        <begin position="178"/>
        <end position="196"/>
    </location>
</feature>
<proteinExistence type="predicted"/>
<keyword evidence="5 6" id="KW-0472">Membrane</keyword>
<feature type="transmembrane region" description="Helical" evidence="6">
    <location>
        <begin position="35"/>
        <end position="57"/>
    </location>
</feature>
<name>A0ABS6AJM6_9RHOB</name>
<organism evidence="7 8">
    <name type="scientific">Paracoccus marinaquae</name>
    <dbReference type="NCBI Taxonomy" id="2841926"/>
    <lineage>
        <taxon>Bacteria</taxon>
        <taxon>Pseudomonadati</taxon>
        <taxon>Pseudomonadota</taxon>
        <taxon>Alphaproteobacteria</taxon>
        <taxon>Rhodobacterales</taxon>
        <taxon>Paracoccaceae</taxon>
        <taxon>Paracoccus</taxon>
    </lineage>
</organism>
<accession>A0ABS6AJM6</accession>
<dbReference type="EMBL" id="JAHKNG010000008">
    <property type="protein sequence ID" value="MBU3029860.1"/>
    <property type="molecule type" value="Genomic_DNA"/>
</dbReference>
<sequence length="197" mass="20765">MTSFLAGLGTSLSLIAAIGAQNAFVLKQGLLRRHVLACCLFCATSDMVLITAGVFGMSAAGVHLPWLAGAMRWGGVVFLLFYGARSFRAALRGGEALRPEGQGAGLAATLTTLAALTWLNPHVYLDTVVLLGAISAQWPDRVAFAIGASAASFLFFLSLGFGARFLAPYFARPRAWQWLEAGVGCVMWGIALRLIAG</sequence>
<evidence type="ECO:0000256" key="6">
    <source>
        <dbReference type="SAM" id="Phobius"/>
    </source>
</evidence>
<feature type="transmembrane region" description="Helical" evidence="6">
    <location>
        <begin position="6"/>
        <end position="26"/>
    </location>
</feature>
<evidence type="ECO:0000256" key="1">
    <source>
        <dbReference type="ARBA" id="ARBA00004651"/>
    </source>
</evidence>
<feature type="transmembrane region" description="Helical" evidence="6">
    <location>
        <begin position="143"/>
        <end position="166"/>
    </location>
</feature>
<reference evidence="7" key="1">
    <citation type="submission" date="2021-06" db="EMBL/GenBank/DDBJ databases">
        <title>Paracoccus bacterium XHP0099 sp. nov., isolated from the surface waters of the Yellow Sea.</title>
        <authorList>
            <person name="Xue H."/>
            <person name="Zhang D."/>
        </authorList>
    </citation>
    <scope>NUCLEOTIDE SEQUENCE</scope>
    <source>
        <strain evidence="7">XHP0099</strain>
    </source>
</reference>
<dbReference type="RefSeq" id="WP_216032537.1">
    <property type="nucleotide sequence ID" value="NZ_JAHKNG010000008.1"/>
</dbReference>
<dbReference type="InterPro" id="IPR001123">
    <property type="entry name" value="LeuE-type"/>
</dbReference>
<dbReference type="Proteomes" id="UP001166191">
    <property type="component" value="Unassembled WGS sequence"/>
</dbReference>